<evidence type="ECO:0000256" key="4">
    <source>
        <dbReference type="ARBA" id="ARBA00023180"/>
    </source>
</evidence>
<evidence type="ECO:0000256" key="3">
    <source>
        <dbReference type="ARBA" id="ARBA00022801"/>
    </source>
</evidence>
<keyword evidence="4" id="KW-0325">Glycoprotein</keyword>
<dbReference type="OMA" id="HVEVEHW"/>
<feature type="signal peptide" evidence="7">
    <location>
        <begin position="1"/>
        <end position="18"/>
    </location>
</feature>
<evidence type="ECO:0000259" key="8">
    <source>
        <dbReference type="Pfam" id="PF00884"/>
    </source>
</evidence>
<comment type="catalytic activity">
    <reaction evidence="5">
        <text>an aryl sulfate + H2O = a phenol + sulfate + H(+)</text>
        <dbReference type="Rhea" id="RHEA:17261"/>
        <dbReference type="ChEBI" id="CHEBI:15377"/>
        <dbReference type="ChEBI" id="CHEBI:15378"/>
        <dbReference type="ChEBI" id="CHEBI:16189"/>
        <dbReference type="ChEBI" id="CHEBI:33853"/>
        <dbReference type="ChEBI" id="CHEBI:140317"/>
        <dbReference type="EC" id="3.1.6.1"/>
    </reaction>
</comment>
<reference evidence="10" key="1">
    <citation type="journal article" date="2022" name="Microb. Genom.">
        <title>A global pangenome for the wheat fungal pathogen Pyrenophora tritici-repentis and prediction of effector protein structural homology.</title>
        <authorList>
            <person name="Moolhuijzen P.M."/>
            <person name="See P.T."/>
            <person name="Shi G."/>
            <person name="Powell H.R."/>
            <person name="Cockram J."/>
            <person name="Jorgensen L.N."/>
            <person name="Benslimane H."/>
            <person name="Strelkov S.E."/>
            <person name="Turner J."/>
            <person name="Liu Z."/>
            <person name="Moffat C.S."/>
        </authorList>
    </citation>
    <scope>NUCLEOTIDE SEQUENCE [LARGE SCALE GENOMIC DNA]</scope>
</reference>
<evidence type="ECO:0000256" key="7">
    <source>
        <dbReference type="SAM" id="SignalP"/>
    </source>
</evidence>
<evidence type="ECO:0000313" key="10">
    <source>
        <dbReference type="Proteomes" id="UP000249757"/>
    </source>
</evidence>
<feature type="chain" id="PRO_5036849833" description="Arylsulfatase" evidence="7">
    <location>
        <begin position="19"/>
        <end position="571"/>
    </location>
</feature>
<keyword evidence="3 5" id="KW-0378">Hydrolase</keyword>
<organism evidence="9 10">
    <name type="scientific">Pyrenophora tritici-repentis</name>
    <dbReference type="NCBI Taxonomy" id="45151"/>
    <lineage>
        <taxon>Eukaryota</taxon>
        <taxon>Fungi</taxon>
        <taxon>Dikarya</taxon>
        <taxon>Ascomycota</taxon>
        <taxon>Pezizomycotina</taxon>
        <taxon>Dothideomycetes</taxon>
        <taxon>Pleosporomycetidae</taxon>
        <taxon>Pleosporales</taxon>
        <taxon>Pleosporineae</taxon>
        <taxon>Pleosporaceae</taxon>
        <taxon>Pyrenophora</taxon>
    </lineage>
</organism>
<evidence type="ECO:0000313" key="9">
    <source>
        <dbReference type="EMBL" id="KAI1516584.1"/>
    </source>
</evidence>
<dbReference type="Proteomes" id="UP000249757">
    <property type="component" value="Unassembled WGS sequence"/>
</dbReference>
<dbReference type="PROSITE" id="PS00523">
    <property type="entry name" value="SULFATASE_1"/>
    <property type="match status" value="1"/>
</dbReference>
<accession>A0A922SXU2</accession>
<gene>
    <name evidence="9" type="ORF">Ptr86124_005121</name>
</gene>
<dbReference type="GO" id="GO:0005539">
    <property type="term" value="F:glycosaminoglycan binding"/>
    <property type="evidence" value="ECO:0007669"/>
    <property type="project" value="TreeGrafter"/>
</dbReference>
<dbReference type="PANTHER" id="PTHR43108">
    <property type="entry name" value="N-ACETYLGLUCOSAMINE-6-SULFATASE FAMILY MEMBER"/>
    <property type="match status" value="1"/>
</dbReference>
<feature type="modified residue" description="3-oxoalanine (Cys)" evidence="6">
    <location>
        <position position="74"/>
    </location>
</feature>
<name>A0A922SXU2_9PLEO</name>
<dbReference type="InterPro" id="IPR024607">
    <property type="entry name" value="Sulfatase_CS"/>
</dbReference>
<dbReference type="GO" id="GO:0008449">
    <property type="term" value="F:N-acetylglucosamine-6-sulfatase activity"/>
    <property type="evidence" value="ECO:0007669"/>
    <property type="project" value="TreeGrafter"/>
</dbReference>
<dbReference type="CDD" id="cd16147">
    <property type="entry name" value="G6S"/>
    <property type="match status" value="1"/>
</dbReference>
<comment type="similarity">
    <text evidence="1 5">Belongs to the sulfatase family.</text>
</comment>
<keyword evidence="2 7" id="KW-0732">Signal</keyword>
<dbReference type="EC" id="3.1.6.1" evidence="5"/>
<dbReference type="InterPro" id="IPR012083">
    <property type="entry name" value="Arylsulfatase"/>
</dbReference>
<comment type="PTM">
    <text evidence="6">The conversion to 3-oxoalanine (also known as C-formylglycine, FGly), of a serine or cysteine residue in prokaryotes and of a cysteine residue in eukaryotes, is critical for catalytic activity.</text>
</comment>
<proteinExistence type="inferred from homology"/>
<dbReference type="AlphaFoldDB" id="A0A922SXU2"/>
<dbReference type="FunFam" id="3.40.720.10:FF:000051">
    <property type="entry name" value="Arylsulfatase"/>
    <property type="match status" value="1"/>
</dbReference>
<dbReference type="Gene3D" id="3.40.720.10">
    <property type="entry name" value="Alkaline Phosphatase, subunit A"/>
    <property type="match status" value="1"/>
</dbReference>
<comment type="caution">
    <text evidence="9">The sequence shown here is derived from an EMBL/GenBank/DDBJ whole genome shotgun (WGS) entry which is preliminary data.</text>
</comment>
<dbReference type="GO" id="GO:0018958">
    <property type="term" value="P:phenol-containing compound metabolic process"/>
    <property type="evidence" value="ECO:0007669"/>
    <property type="project" value="InterPro"/>
</dbReference>
<dbReference type="PANTHER" id="PTHR43108:SF8">
    <property type="entry name" value="SD21168P"/>
    <property type="match status" value="1"/>
</dbReference>
<dbReference type="Pfam" id="PF00884">
    <property type="entry name" value="Sulfatase"/>
    <property type="match status" value="1"/>
</dbReference>
<evidence type="ECO:0000256" key="2">
    <source>
        <dbReference type="ARBA" id="ARBA00022729"/>
    </source>
</evidence>
<dbReference type="InterPro" id="IPR017850">
    <property type="entry name" value="Alkaline_phosphatase_core_sf"/>
</dbReference>
<sequence>MLSEFLLLLSSALASLLACSDPAIPPVKRPNFMFIITDDQDLHLSSLSYQPSVQQHFGNQGTFFSKHYATVSLCCPSRVSLLTGKAAHNTNVTDVAAPYGGYPRFVELGHNNAYLPVWLQEAGYNTYYTGKLMNGHSTTTYNTPRAAGWNQSDFLIDPGTYVFYNTSMTRNNEMYKFFPGEYSTDLISKAAVGFLDDAIAAASERPFFLGVAPVAPHSETIIDPRPAKFNPPVPAKRHEHLFPNVTVPRRPNFNPEKPGTASYFKTLRQLNQTEIDYNDAWYRKRLQSLQSVNELIDSVMDRLSASPEVLENTYVLYTTDNGFHIGQHRLGPGKSCGIEEDVNIPFFIRGPGVAKAAVQNIPSSHTDIVPTLFHLAGIPLREEFDGGIMPVTESLLAQNAKNEHVNIEFWGNYLVEGNTFYGASSYLNNTYKTVRVVAREYDLAYTVWCTNEHQLYDMKNDPYQLTNLYGTNSTAVNNWPMNKLASRLNGLLLTLKRCKGRVCTRPWETLHPQGNVLSLEDAMDERYDVFYGESQHLVTYTECVMGQVLSVEGALEPVVWQDEWDSWSWAT</sequence>
<evidence type="ECO:0000256" key="6">
    <source>
        <dbReference type="PIRSR" id="PIRSR000972-50"/>
    </source>
</evidence>
<keyword evidence="10" id="KW-1185">Reference proteome</keyword>
<protein>
    <recommendedName>
        <fullName evidence="5">Arylsulfatase</fullName>
        <shortName evidence="5">AS</shortName>
        <ecNumber evidence="5">3.1.6.1</ecNumber>
    </recommendedName>
    <alternativeName>
        <fullName evidence="5">Aryl-sulfate sulphohydrolase</fullName>
    </alternativeName>
</protein>
<evidence type="ECO:0000256" key="1">
    <source>
        <dbReference type="ARBA" id="ARBA00008779"/>
    </source>
</evidence>
<dbReference type="PIRSF" id="PIRSF000972">
    <property type="entry name" value="Arylsulf_plant"/>
    <property type="match status" value="1"/>
</dbReference>
<dbReference type="InterPro" id="IPR000917">
    <property type="entry name" value="Sulfatase_N"/>
</dbReference>
<dbReference type="EMBL" id="NRDI02000005">
    <property type="protein sequence ID" value="KAI1516584.1"/>
    <property type="molecule type" value="Genomic_DNA"/>
</dbReference>
<dbReference type="GO" id="GO:0004065">
    <property type="term" value="F:arylsulfatase activity"/>
    <property type="evidence" value="ECO:0007669"/>
    <property type="project" value="UniProtKB-UniRule"/>
</dbReference>
<evidence type="ECO:0000256" key="5">
    <source>
        <dbReference type="PIRNR" id="PIRNR000972"/>
    </source>
</evidence>
<dbReference type="SUPFAM" id="SSF53649">
    <property type="entry name" value="Alkaline phosphatase-like"/>
    <property type="match status" value="1"/>
</dbReference>
<feature type="domain" description="Sulfatase N-terminal" evidence="8">
    <location>
        <begin position="30"/>
        <end position="378"/>
    </location>
</feature>
<dbReference type="OrthoDB" id="96314at2759"/>